<dbReference type="PROSITE" id="PS00675">
    <property type="entry name" value="SIGMA54_INTERACT_1"/>
    <property type="match status" value="1"/>
</dbReference>
<dbReference type="InterPro" id="IPR025662">
    <property type="entry name" value="Sigma_54_int_dom_ATP-bd_1"/>
</dbReference>
<evidence type="ECO:0000256" key="3">
    <source>
        <dbReference type="ARBA" id="ARBA00022840"/>
    </source>
</evidence>
<dbReference type="GO" id="GO:0005524">
    <property type="term" value="F:ATP binding"/>
    <property type="evidence" value="ECO:0007669"/>
    <property type="project" value="UniProtKB-KW"/>
</dbReference>
<accession>A0A7K4NFZ6</accession>
<dbReference type="PANTHER" id="PTHR43776:SF8">
    <property type="entry name" value="ABC TRANSPORTER, ATP-BINDING PROTEIN"/>
    <property type="match status" value="1"/>
</dbReference>
<feature type="non-terminal residue" evidence="5">
    <location>
        <position position="71"/>
    </location>
</feature>
<keyword evidence="3 5" id="KW-0067">ATP-binding</keyword>
<proteinExistence type="predicted"/>
<feature type="domain" description="ABC transporter" evidence="4">
    <location>
        <begin position="31"/>
        <end position="71"/>
    </location>
</feature>
<evidence type="ECO:0000313" key="5">
    <source>
        <dbReference type="EMBL" id="NWK00079.1"/>
    </source>
</evidence>
<dbReference type="InterPro" id="IPR003439">
    <property type="entry name" value="ABC_transporter-like_ATP-bd"/>
</dbReference>
<evidence type="ECO:0000313" key="6">
    <source>
        <dbReference type="Proteomes" id="UP000586694"/>
    </source>
</evidence>
<dbReference type="InterPro" id="IPR027417">
    <property type="entry name" value="P-loop_NTPase"/>
</dbReference>
<evidence type="ECO:0000256" key="2">
    <source>
        <dbReference type="ARBA" id="ARBA00022741"/>
    </source>
</evidence>
<dbReference type="InterPro" id="IPR050319">
    <property type="entry name" value="ABC_transp_ATP-bind"/>
</dbReference>
<dbReference type="PANTHER" id="PTHR43776">
    <property type="entry name" value="TRANSPORT ATP-BINDING PROTEIN"/>
    <property type="match status" value="1"/>
</dbReference>
<gene>
    <name evidence="5" type="ORF">HX802_05455</name>
</gene>
<keyword evidence="1" id="KW-0813">Transport</keyword>
<dbReference type="EMBL" id="JACASU010000087">
    <property type="protein sequence ID" value="NWK00079.1"/>
    <property type="molecule type" value="Genomic_DNA"/>
</dbReference>
<keyword evidence="2" id="KW-0547">Nucleotide-binding</keyword>
<comment type="caution">
    <text evidence="5">The sequence shown here is derived from an EMBL/GenBank/DDBJ whole genome shotgun (WGS) entry which is preliminary data.</text>
</comment>
<sequence>MDEILRVEGLSKQFVKKSMFSSKKSLVKAVEDVSFSLYNDEVLVIAGESGSGKTTIAKLILRAITPDSGKV</sequence>
<dbReference type="Gene3D" id="3.40.50.300">
    <property type="entry name" value="P-loop containing nucleotide triphosphate hydrolases"/>
    <property type="match status" value="1"/>
</dbReference>
<evidence type="ECO:0000259" key="4">
    <source>
        <dbReference type="Pfam" id="PF00005"/>
    </source>
</evidence>
<dbReference type="AlphaFoldDB" id="A0A7K4NFZ6"/>
<name>A0A7K4NFZ6_9ARCH</name>
<dbReference type="Pfam" id="PF00005">
    <property type="entry name" value="ABC_tran"/>
    <property type="match status" value="1"/>
</dbReference>
<dbReference type="SUPFAM" id="SSF52540">
    <property type="entry name" value="P-loop containing nucleoside triphosphate hydrolases"/>
    <property type="match status" value="1"/>
</dbReference>
<organism evidence="5 6">
    <name type="scientific">Marine Group I thaumarchaeote</name>
    <dbReference type="NCBI Taxonomy" id="2511932"/>
    <lineage>
        <taxon>Archaea</taxon>
        <taxon>Nitrososphaerota</taxon>
        <taxon>Marine Group I</taxon>
    </lineage>
</organism>
<evidence type="ECO:0000256" key="1">
    <source>
        <dbReference type="ARBA" id="ARBA00022448"/>
    </source>
</evidence>
<dbReference type="GO" id="GO:0016887">
    <property type="term" value="F:ATP hydrolysis activity"/>
    <property type="evidence" value="ECO:0007669"/>
    <property type="project" value="InterPro"/>
</dbReference>
<dbReference type="Proteomes" id="UP000586694">
    <property type="component" value="Unassembled WGS sequence"/>
</dbReference>
<reference evidence="5 6" key="1">
    <citation type="journal article" date="2019" name="Environ. Microbiol.">
        <title>Genomics insights into ecotype formation of ammonia-oxidizing archaea in the deep ocean.</title>
        <authorList>
            <person name="Wang Y."/>
            <person name="Huang J.M."/>
            <person name="Cui G.J."/>
            <person name="Nunoura T."/>
            <person name="Takaki Y."/>
            <person name="Li W.L."/>
            <person name="Li J."/>
            <person name="Gao Z.M."/>
            <person name="Takai K."/>
            <person name="Zhang A.Q."/>
            <person name="Stepanauskas R."/>
        </authorList>
    </citation>
    <scope>NUCLEOTIDE SEQUENCE [LARGE SCALE GENOMIC DNA]</scope>
    <source>
        <strain evidence="5 6">L19b</strain>
    </source>
</reference>
<protein>
    <submittedName>
        <fullName evidence="5">ATP-binding cassette domain-containing protein</fullName>
    </submittedName>
</protein>